<keyword evidence="1 5" id="KW-0418">Kinase</keyword>
<dbReference type="PROSITE" id="PS50011">
    <property type="entry name" value="PROTEIN_KINASE_DOM"/>
    <property type="match status" value="1"/>
</dbReference>
<dbReference type="InterPro" id="IPR000719">
    <property type="entry name" value="Prot_kinase_dom"/>
</dbReference>
<dbReference type="InterPro" id="IPR001245">
    <property type="entry name" value="Ser-Thr/Tyr_kinase_cat_dom"/>
</dbReference>
<evidence type="ECO:0000256" key="3">
    <source>
        <dbReference type="ARBA" id="ARBA00022840"/>
    </source>
</evidence>
<dbReference type="Proteomes" id="UP001470230">
    <property type="component" value="Unassembled WGS sequence"/>
</dbReference>
<keyword evidence="1 5" id="KW-0723">Serine/threonine-protein kinase</keyword>
<keyword evidence="6" id="KW-0812">Transmembrane</keyword>
<dbReference type="PANTHER" id="PTHR44329">
    <property type="entry name" value="SERINE/THREONINE-PROTEIN KINASE TNNI3K-RELATED"/>
    <property type="match status" value="1"/>
</dbReference>
<evidence type="ECO:0000256" key="2">
    <source>
        <dbReference type="ARBA" id="ARBA00022741"/>
    </source>
</evidence>
<evidence type="ECO:0000259" key="7">
    <source>
        <dbReference type="PROSITE" id="PS50011"/>
    </source>
</evidence>
<feature type="transmembrane region" description="Helical" evidence="6">
    <location>
        <begin position="344"/>
        <end position="363"/>
    </location>
</feature>
<dbReference type="PRINTS" id="PR00109">
    <property type="entry name" value="TYRKINASE"/>
</dbReference>
<feature type="binding site" evidence="4">
    <location>
        <position position="43"/>
    </location>
    <ligand>
        <name>ATP</name>
        <dbReference type="ChEBI" id="CHEBI:30616"/>
    </ligand>
</feature>
<keyword evidence="3 4" id="KW-0067">ATP-binding</keyword>
<gene>
    <name evidence="8" type="ORF">M9Y10_017402</name>
</gene>
<dbReference type="InterPro" id="IPR051681">
    <property type="entry name" value="Ser/Thr_Kinases-Pseudokinases"/>
</dbReference>
<reference evidence="8 9" key="1">
    <citation type="submission" date="2024-04" db="EMBL/GenBank/DDBJ databases">
        <title>Tritrichomonas musculus Genome.</title>
        <authorList>
            <person name="Alves-Ferreira E."/>
            <person name="Grigg M."/>
            <person name="Lorenzi H."/>
            <person name="Galac M."/>
        </authorList>
    </citation>
    <scope>NUCLEOTIDE SEQUENCE [LARGE SCALE GENOMIC DNA]</scope>
    <source>
        <strain evidence="8 9">EAF2021</strain>
    </source>
</reference>
<keyword evidence="9" id="KW-1185">Reference proteome</keyword>
<proteinExistence type="inferred from homology"/>
<comment type="similarity">
    <text evidence="5">Belongs to the protein kinase superfamily.</text>
</comment>
<organism evidence="8 9">
    <name type="scientific">Tritrichomonas musculus</name>
    <dbReference type="NCBI Taxonomy" id="1915356"/>
    <lineage>
        <taxon>Eukaryota</taxon>
        <taxon>Metamonada</taxon>
        <taxon>Parabasalia</taxon>
        <taxon>Tritrichomonadida</taxon>
        <taxon>Tritrichomonadidae</taxon>
        <taxon>Tritrichomonas</taxon>
    </lineage>
</organism>
<dbReference type="PANTHER" id="PTHR44329:SF214">
    <property type="entry name" value="PROTEIN KINASE DOMAIN-CONTAINING PROTEIN"/>
    <property type="match status" value="1"/>
</dbReference>
<evidence type="ECO:0000256" key="1">
    <source>
        <dbReference type="ARBA" id="ARBA00022527"/>
    </source>
</evidence>
<evidence type="ECO:0000256" key="6">
    <source>
        <dbReference type="SAM" id="Phobius"/>
    </source>
</evidence>
<keyword evidence="1 5" id="KW-0808">Transferase</keyword>
<keyword evidence="6" id="KW-0472">Membrane</keyword>
<dbReference type="Gene3D" id="1.10.510.10">
    <property type="entry name" value="Transferase(Phosphotransferase) domain 1"/>
    <property type="match status" value="1"/>
</dbReference>
<evidence type="ECO:0000313" key="8">
    <source>
        <dbReference type="EMBL" id="KAK8852427.1"/>
    </source>
</evidence>
<dbReference type="InterPro" id="IPR011009">
    <property type="entry name" value="Kinase-like_dom_sf"/>
</dbReference>
<dbReference type="SUPFAM" id="SSF56112">
    <property type="entry name" value="Protein kinase-like (PK-like)"/>
    <property type="match status" value="1"/>
</dbReference>
<dbReference type="PROSITE" id="PS00107">
    <property type="entry name" value="PROTEIN_KINASE_ATP"/>
    <property type="match status" value="1"/>
</dbReference>
<comment type="caution">
    <text evidence="8">The sequence shown here is derived from an EMBL/GenBank/DDBJ whole genome shotgun (WGS) entry which is preliminary data.</text>
</comment>
<evidence type="ECO:0000313" key="9">
    <source>
        <dbReference type="Proteomes" id="UP001470230"/>
    </source>
</evidence>
<accession>A0ABR2HTJ9</accession>
<keyword evidence="2 4" id="KW-0547">Nucleotide-binding</keyword>
<dbReference type="InterPro" id="IPR008271">
    <property type="entry name" value="Ser/Thr_kinase_AS"/>
</dbReference>
<sequence>MDFQGIFFEIDDFNLTDKLLGKGHFGSVYIVENINDQKEYAAKIIKGDELVSGKEQQMLMQESIILNKLSHPLIVKFYGLNFHSFKEPTKLEPTIIMEYLPNGSLKDILEEEKKGNLIKEWTPAKKYICLLGISHAMKYLHKKGIIHRDLKPANILFDEDYHPIICDFGLSRIFPQALSKSMIMTMTESIGTPIYMSPELLKGDDHYGSSIDVYAFGIVAFQIISGLTMPFEEVNSFAILEKIKKGLRPTFNDKFTEKMKDLISKCWSADIKERPSFKEIFDILSSDFEYIKEEVDPVELNAFIDKMKSFHEIPDKIEKLKLILKEKEKFIQSFNMLKENVNDISIYGISTFIFLLINIFYCMHVKKKMSNLLKIWSELEILILM</sequence>
<dbReference type="InterPro" id="IPR017441">
    <property type="entry name" value="Protein_kinase_ATP_BS"/>
</dbReference>
<evidence type="ECO:0000256" key="4">
    <source>
        <dbReference type="PROSITE-ProRule" id="PRU10141"/>
    </source>
</evidence>
<name>A0ABR2HTJ9_9EUKA</name>
<dbReference type="PROSITE" id="PS00108">
    <property type="entry name" value="PROTEIN_KINASE_ST"/>
    <property type="match status" value="1"/>
</dbReference>
<keyword evidence="6" id="KW-1133">Transmembrane helix</keyword>
<feature type="domain" description="Protein kinase" evidence="7">
    <location>
        <begin position="14"/>
        <end position="291"/>
    </location>
</feature>
<dbReference type="SMART" id="SM00220">
    <property type="entry name" value="S_TKc"/>
    <property type="match status" value="1"/>
</dbReference>
<evidence type="ECO:0000256" key="5">
    <source>
        <dbReference type="RuleBase" id="RU000304"/>
    </source>
</evidence>
<dbReference type="Pfam" id="PF00069">
    <property type="entry name" value="Pkinase"/>
    <property type="match status" value="1"/>
</dbReference>
<dbReference type="EMBL" id="JAPFFF010000023">
    <property type="protein sequence ID" value="KAK8852427.1"/>
    <property type="molecule type" value="Genomic_DNA"/>
</dbReference>
<protein>
    <recommendedName>
        <fullName evidence="7">Protein kinase domain-containing protein</fullName>
    </recommendedName>
</protein>